<dbReference type="RefSeq" id="WP_052591697.1">
    <property type="nucleotide sequence ID" value="NZ_CP011112.1"/>
</dbReference>
<dbReference type="EMBL" id="CP011112">
    <property type="protein sequence ID" value="AKU16371.1"/>
    <property type="molecule type" value="Genomic_DNA"/>
</dbReference>
<keyword evidence="3" id="KW-0378">Hydrolase</keyword>
<dbReference type="STRING" id="571913.VV02_11685"/>
<name>A0A0K1JI36_9MICO</name>
<evidence type="ECO:0000256" key="1">
    <source>
        <dbReference type="ARBA" id="ARBA00023239"/>
    </source>
</evidence>
<dbReference type="GO" id="GO:0019748">
    <property type="term" value="P:secondary metabolic process"/>
    <property type="evidence" value="ECO:0007669"/>
    <property type="project" value="TreeGrafter"/>
</dbReference>
<keyword evidence="4" id="KW-1185">Reference proteome</keyword>
<accession>A0A0K1JI36</accession>
<dbReference type="GO" id="GO:0016831">
    <property type="term" value="F:carboxy-lyase activity"/>
    <property type="evidence" value="ECO:0007669"/>
    <property type="project" value="InterPro"/>
</dbReference>
<dbReference type="SUPFAM" id="SSF51556">
    <property type="entry name" value="Metallo-dependent hydrolases"/>
    <property type="match status" value="1"/>
</dbReference>
<dbReference type="CDD" id="cd01292">
    <property type="entry name" value="metallo-dependent_hydrolases"/>
    <property type="match status" value="1"/>
</dbReference>
<sequence length="308" mass="34246">MTLHDQDVPALWRDLGLPGLADIHVHFLPDRVLDKVWAFFDSVEQLGGPPWPIAYRYDEDRRLEIVRTLGLKGIPSLTYAHKPGMAGWLNEWCTEFAARVPDAIHSGTLYAEPTAPAYVRAAVDAGARLFKVHVQVGNFAPDDRVLDGAWDVLQDNSIPVVTHCGSGPHGGAHTGVDPIRRLLARFPRLTLVIAHAGLPEYNEFADLAAQFDNVHLDTTMVGTDFTEAMTPMPPGYASRLADLQHKVVLGSDFPNIPYPYAHQLESLQRLELGDDWMRDVLWHSGARLMRLPQADHDGPLPTAHETRQ</sequence>
<dbReference type="PANTHER" id="PTHR21240:SF28">
    <property type="entry name" value="ISO-OROTATE DECARBOXYLASE (EUROFUNG)"/>
    <property type="match status" value="1"/>
</dbReference>
<gene>
    <name evidence="3" type="ORF">VV02_11685</name>
</gene>
<dbReference type="Proteomes" id="UP000066480">
    <property type="component" value="Chromosome"/>
</dbReference>
<evidence type="ECO:0000313" key="4">
    <source>
        <dbReference type="Proteomes" id="UP000066480"/>
    </source>
</evidence>
<reference evidence="3 4" key="1">
    <citation type="submission" date="2015-03" db="EMBL/GenBank/DDBJ databases">
        <title>Luteipulveratus halotolerans sp. nov., a novel actinobacterium (Dermacoccaceae) from Sarawak, Malaysia.</title>
        <authorList>
            <person name="Juboi H."/>
            <person name="Basik A."/>
            <person name="Shamsul S.S."/>
            <person name="Arnold P."/>
            <person name="Schmitt E.K."/>
            <person name="Sanglier J.-J."/>
            <person name="Yeo T."/>
        </authorList>
    </citation>
    <scope>NUCLEOTIDE SEQUENCE [LARGE SCALE GENOMIC DNA]</scope>
    <source>
        <strain evidence="3 4">MN07-A0370</strain>
    </source>
</reference>
<dbReference type="PANTHER" id="PTHR21240">
    <property type="entry name" value="2-AMINO-3-CARBOXYLMUCONATE-6-SEMIALDEHYDE DECARBOXYLASE"/>
    <property type="match status" value="1"/>
</dbReference>
<keyword evidence="1" id="KW-0456">Lyase</keyword>
<dbReference type="Pfam" id="PF04909">
    <property type="entry name" value="Amidohydro_2"/>
    <property type="match status" value="1"/>
</dbReference>
<dbReference type="PATRIC" id="fig|571913.6.peg.2379"/>
<proteinExistence type="predicted"/>
<dbReference type="Gene3D" id="3.20.20.140">
    <property type="entry name" value="Metal-dependent hydrolases"/>
    <property type="match status" value="1"/>
</dbReference>
<organism evidence="3 4">
    <name type="scientific">Luteipulveratus mongoliensis</name>
    <dbReference type="NCBI Taxonomy" id="571913"/>
    <lineage>
        <taxon>Bacteria</taxon>
        <taxon>Bacillati</taxon>
        <taxon>Actinomycetota</taxon>
        <taxon>Actinomycetes</taxon>
        <taxon>Micrococcales</taxon>
        <taxon>Dermacoccaceae</taxon>
        <taxon>Luteipulveratus</taxon>
    </lineage>
</organism>
<dbReference type="InterPro" id="IPR032466">
    <property type="entry name" value="Metal_Hydrolase"/>
</dbReference>
<evidence type="ECO:0000259" key="2">
    <source>
        <dbReference type="Pfam" id="PF04909"/>
    </source>
</evidence>
<evidence type="ECO:0000313" key="3">
    <source>
        <dbReference type="EMBL" id="AKU16371.1"/>
    </source>
</evidence>
<dbReference type="GO" id="GO:0005737">
    <property type="term" value="C:cytoplasm"/>
    <property type="evidence" value="ECO:0007669"/>
    <property type="project" value="TreeGrafter"/>
</dbReference>
<feature type="domain" description="Amidohydrolase-related" evidence="2">
    <location>
        <begin position="22"/>
        <end position="290"/>
    </location>
</feature>
<dbReference type="InterPro" id="IPR032465">
    <property type="entry name" value="ACMSD"/>
</dbReference>
<protein>
    <submittedName>
        <fullName evidence="3">Hydrolase</fullName>
    </submittedName>
</protein>
<dbReference type="AlphaFoldDB" id="A0A0K1JI36"/>
<dbReference type="GO" id="GO:0016787">
    <property type="term" value="F:hydrolase activity"/>
    <property type="evidence" value="ECO:0007669"/>
    <property type="project" value="UniProtKB-KW"/>
</dbReference>
<dbReference type="InterPro" id="IPR006680">
    <property type="entry name" value="Amidohydro-rel"/>
</dbReference>
<dbReference type="KEGG" id="lmoi:VV02_11685"/>